<reference evidence="1" key="1">
    <citation type="submission" date="2018-02" db="EMBL/GenBank/DDBJ databases">
        <title>Rhizophora mucronata_Transcriptome.</title>
        <authorList>
            <person name="Meera S.P."/>
            <person name="Sreeshan A."/>
            <person name="Augustine A."/>
        </authorList>
    </citation>
    <scope>NUCLEOTIDE SEQUENCE</scope>
    <source>
        <tissue evidence="1">Leaf</tissue>
    </source>
</reference>
<evidence type="ECO:0000313" key="1">
    <source>
        <dbReference type="EMBL" id="MBX72160.1"/>
    </source>
</evidence>
<dbReference type="EMBL" id="GGEC01091676">
    <property type="protein sequence ID" value="MBX72160.1"/>
    <property type="molecule type" value="Transcribed_RNA"/>
</dbReference>
<dbReference type="GO" id="GO:0047262">
    <property type="term" value="F:polygalacturonate 4-alpha-galacturonosyltransferase activity"/>
    <property type="evidence" value="ECO:0007669"/>
    <property type="project" value="InterPro"/>
</dbReference>
<dbReference type="InterPro" id="IPR029993">
    <property type="entry name" value="GAUT"/>
</dbReference>
<protein>
    <submittedName>
        <fullName evidence="1">Uncharacterized protein</fullName>
    </submittedName>
</protein>
<sequence length="70" mass="8054">MARVYISIAKMRNKLDLLQELQTWLKESQHVLGEAMMDSNLHHSALEKIKAMGQVLSDAKEHSYNCRLVT</sequence>
<dbReference type="PANTHER" id="PTHR32116">
    <property type="entry name" value="GALACTURONOSYLTRANSFERASE 4-RELATED"/>
    <property type="match status" value="1"/>
</dbReference>
<name>A0A2P2QYU7_RHIMU</name>
<proteinExistence type="predicted"/>
<dbReference type="AlphaFoldDB" id="A0A2P2QYU7"/>
<dbReference type="Pfam" id="PF25557">
    <property type="entry name" value="GAUT_1"/>
    <property type="match status" value="1"/>
</dbReference>
<accession>A0A2P2QYU7</accession>
<dbReference type="PANTHER" id="PTHR32116:SF4">
    <property type="entry name" value="POLYGALACTURONATE 4-ALPHA-GALACTURONOSYLTRANSFERASE"/>
    <property type="match status" value="1"/>
</dbReference>
<organism evidence="1">
    <name type="scientific">Rhizophora mucronata</name>
    <name type="common">Asiatic mangrove</name>
    <dbReference type="NCBI Taxonomy" id="61149"/>
    <lineage>
        <taxon>Eukaryota</taxon>
        <taxon>Viridiplantae</taxon>
        <taxon>Streptophyta</taxon>
        <taxon>Embryophyta</taxon>
        <taxon>Tracheophyta</taxon>
        <taxon>Spermatophyta</taxon>
        <taxon>Magnoliopsida</taxon>
        <taxon>eudicotyledons</taxon>
        <taxon>Gunneridae</taxon>
        <taxon>Pentapetalae</taxon>
        <taxon>rosids</taxon>
        <taxon>fabids</taxon>
        <taxon>Malpighiales</taxon>
        <taxon>Rhizophoraceae</taxon>
        <taxon>Rhizophora</taxon>
    </lineage>
</organism>